<reference evidence="3 6" key="2">
    <citation type="submission" date="2019-08" db="EMBL/GenBank/DDBJ databases">
        <title>Prevalence, distribution, and phylogeny of type two toxin-antitoxin genes possessed by Cronobacter species where C. sakazakii homologs follow sequence type lineages.</title>
        <authorList>
            <person name="Finkelstein S."/>
            <person name="Negrete F."/>
            <person name="Jang H."/>
            <person name="Gopinath G.R."/>
            <person name="Tall B.D."/>
        </authorList>
    </citation>
    <scope>NUCLEOTIDE SEQUENCE [LARGE SCALE GENOMIC DNA]</scope>
    <source>
        <strain evidence="3 6">MOD1_GK1257</strain>
    </source>
</reference>
<dbReference type="EMBL" id="MSAE01000012">
    <property type="protein sequence ID" value="PUX15688.1"/>
    <property type="molecule type" value="Genomic_DNA"/>
</dbReference>
<reference evidence="4 5" key="1">
    <citation type="submission" date="2016-12" db="EMBL/GenBank/DDBJ databases">
        <title>Analysis of the Molecular Diversity Among Cronobacter Species Isolated from Filth Flies Using a Pan Genomic DNA Microarray.</title>
        <authorList>
            <person name="Pava-Ripoll M."/>
            <person name="Tall B."/>
            <person name="Farber J."/>
            <person name="Fanning S."/>
            <person name="Lehner A."/>
            <person name="Stephan R."/>
            <person name="Pagotto F."/>
            <person name="Iverson C."/>
            <person name="Ziobro G."/>
            <person name="Miller A."/>
            <person name="Pearson R."/>
            <person name="Yan Q."/>
            <person name="Kim M."/>
            <person name="Jeong S."/>
            <person name="Park J."/>
            <person name="Jun S."/>
            <person name="Choi H."/>
            <person name="Chung T."/>
            <person name="Yoo Y."/>
            <person name="Park E."/>
            <person name="Hwang S."/>
            <person name="Lee B."/>
            <person name="Sathyamoorthy V."/>
            <person name="Carter L."/>
            <person name="Mammel M."/>
            <person name="Jackson S."/>
            <person name="Kothary M."/>
            <person name="Patel I."/>
            <person name="Grim C."/>
            <person name="Gopinath G."/>
            <person name="Gangiredla J."/>
            <person name="Chase H."/>
        </authorList>
    </citation>
    <scope>NUCLEOTIDE SEQUENCE [LARGE SCALE GENOMIC DNA]</scope>
    <source>
        <strain evidence="4 5">MOD1-Md1s</strain>
    </source>
</reference>
<dbReference type="PIRSF" id="PIRSF036778">
    <property type="entry name" value="UCP036778"/>
    <property type="match status" value="1"/>
</dbReference>
<feature type="domain" description="Xylose isomerase-like TIM barrel" evidence="2">
    <location>
        <begin position="24"/>
        <end position="255"/>
    </location>
</feature>
<evidence type="ECO:0000313" key="6">
    <source>
        <dbReference type="Proteomes" id="UP000469927"/>
    </source>
</evidence>
<evidence type="ECO:0000313" key="3">
    <source>
        <dbReference type="EMBL" id="KAB0877450.1"/>
    </source>
</evidence>
<dbReference type="SUPFAM" id="SSF51658">
    <property type="entry name" value="Xylose isomerase-like"/>
    <property type="match status" value="1"/>
</dbReference>
<protein>
    <submittedName>
        <fullName evidence="4">Inosose isomerase</fullName>
    </submittedName>
    <submittedName>
        <fullName evidence="3">TIM barrel protein</fullName>
    </submittedName>
</protein>
<dbReference type="Proteomes" id="UP000244378">
    <property type="component" value="Unassembled WGS sequence"/>
</dbReference>
<organism evidence="4 5">
    <name type="scientific">Cronobacter muytjensii</name>
    <dbReference type="NCBI Taxonomy" id="413501"/>
    <lineage>
        <taxon>Bacteria</taxon>
        <taxon>Pseudomonadati</taxon>
        <taxon>Pseudomonadota</taxon>
        <taxon>Gammaproteobacteria</taxon>
        <taxon>Enterobacterales</taxon>
        <taxon>Enterobacteriaceae</taxon>
        <taxon>Cronobacter</taxon>
    </lineage>
</organism>
<dbReference type="Gene3D" id="3.20.20.150">
    <property type="entry name" value="Divalent-metal-dependent TIM barrel enzymes"/>
    <property type="match status" value="1"/>
</dbReference>
<evidence type="ECO:0000256" key="1">
    <source>
        <dbReference type="ARBA" id="ARBA00023235"/>
    </source>
</evidence>
<evidence type="ECO:0000313" key="4">
    <source>
        <dbReference type="EMBL" id="PUX15688.1"/>
    </source>
</evidence>
<dbReference type="Proteomes" id="UP000469927">
    <property type="component" value="Unassembled WGS sequence"/>
</dbReference>
<dbReference type="OrthoDB" id="2274384at2"/>
<dbReference type="EMBL" id="WAGD01000036">
    <property type="protein sequence ID" value="KAB0877450.1"/>
    <property type="molecule type" value="Genomic_DNA"/>
</dbReference>
<dbReference type="PANTHER" id="PTHR43489:SF7">
    <property type="entry name" value="3-DEHYDRO-D-GULOSIDE 4-EPIMERASE-RELATED"/>
    <property type="match status" value="1"/>
</dbReference>
<name>A0A2T7AV62_9ENTR</name>
<dbReference type="AlphaFoldDB" id="A0A2T7AV62"/>
<comment type="caution">
    <text evidence="4">The sequence shown here is derived from an EMBL/GenBank/DDBJ whole genome shotgun (WGS) entry which is preliminary data.</text>
</comment>
<sequence>MTVALHRFCVNRKIAPGLDIPAFFKLVNRLGLNKVELRNDMPGGSVTDDLSHAQVRDLAARYGIEIVTINAVYPFNQRTPAVRELTESLLKEAQAVGAAGLVLCPLNDGRQIAPDETLAALQDLAPLFERYGIQGLVEPLGFPQSSLRSAAQAQTLIRDASVPFKLLIDTFHHALYPQAAQEFAQVEVSMIGLVHLSGVEDTRPFDVLTDDQRVMLTPGDRLNSVEQVNALEARGYQGIYAFEPFSSALATWREADIEREILSSIEQVRQHVA</sequence>
<dbReference type="Pfam" id="PF01261">
    <property type="entry name" value="AP_endonuc_2"/>
    <property type="match status" value="1"/>
</dbReference>
<dbReference type="RefSeq" id="WP_075192861.1">
    <property type="nucleotide sequence ID" value="NZ_JADKNN010000072.1"/>
</dbReference>
<dbReference type="InterPro" id="IPR013022">
    <property type="entry name" value="Xyl_isomerase-like_TIM-brl"/>
</dbReference>
<accession>A0A2T7AV62</accession>
<keyword evidence="1 4" id="KW-0413">Isomerase</keyword>
<proteinExistence type="predicted"/>
<dbReference type="InterPro" id="IPR036237">
    <property type="entry name" value="Xyl_isomerase-like_sf"/>
</dbReference>
<gene>
    <name evidence="4" type="ORF">AUN14_07460</name>
    <name evidence="3" type="ORF">FZI19_12525</name>
</gene>
<keyword evidence="6" id="KW-1185">Reference proteome</keyword>
<dbReference type="InterPro" id="IPR014621">
    <property type="entry name" value="UCP036778_sugar_epimerase"/>
</dbReference>
<evidence type="ECO:0000313" key="5">
    <source>
        <dbReference type="Proteomes" id="UP000244378"/>
    </source>
</evidence>
<evidence type="ECO:0000259" key="2">
    <source>
        <dbReference type="Pfam" id="PF01261"/>
    </source>
</evidence>
<dbReference type="PANTHER" id="PTHR43489">
    <property type="entry name" value="ISOMERASE"/>
    <property type="match status" value="1"/>
</dbReference>
<dbReference type="InterPro" id="IPR050417">
    <property type="entry name" value="Sugar_Epim/Isomerase"/>
</dbReference>
<dbReference type="GO" id="GO:0016853">
    <property type="term" value="F:isomerase activity"/>
    <property type="evidence" value="ECO:0007669"/>
    <property type="project" value="UniProtKB-KW"/>
</dbReference>